<organism evidence="4 5">
    <name type="scientific">Candidatus Erysipelatoclostridium merdavium</name>
    <dbReference type="NCBI Taxonomy" id="2838566"/>
    <lineage>
        <taxon>Bacteria</taxon>
        <taxon>Bacillati</taxon>
        <taxon>Bacillota</taxon>
        <taxon>Erysipelotrichia</taxon>
        <taxon>Erysipelotrichales</taxon>
        <taxon>Erysipelotrichales incertae sedis</taxon>
    </lineage>
</organism>
<feature type="compositionally biased region" description="Basic residues" evidence="1">
    <location>
        <begin position="236"/>
        <end position="246"/>
    </location>
</feature>
<comment type="caution">
    <text evidence="4">The sequence shown here is derived from an EMBL/GenBank/DDBJ whole genome shotgun (WGS) entry which is preliminary data.</text>
</comment>
<feature type="region of interest" description="Disordered" evidence="1">
    <location>
        <begin position="220"/>
        <end position="246"/>
    </location>
</feature>
<accession>A0A9D1XL17</accession>
<evidence type="ECO:0000256" key="2">
    <source>
        <dbReference type="SAM" id="Phobius"/>
    </source>
</evidence>
<evidence type="ECO:0000313" key="5">
    <source>
        <dbReference type="Proteomes" id="UP000886724"/>
    </source>
</evidence>
<keyword evidence="2" id="KW-0472">Membrane</keyword>
<name>A0A9D1XL17_9FIRM</name>
<dbReference type="Pfam" id="PF23750">
    <property type="entry name" value="RsgI_M"/>
    <property type="match status" value="1"/>
</dbReference>
<evidence type="ECO:0000313" key="4">
    <source>
        <dbReference type="EMBL" id="HIX81407.1"/>
    </source>
</evidence>
<dbReference type="AlphaFoldDB" id="A0A9D1XL17"/>
<dbReference type="Proteomes" id="UP000886724">
    <property type="component" value="Unassembled WGS sequence"/>
</dbReference>
<gene>
    <name evidence="4" type="ORF">H9980_05460</name>
</gene>
<proteinExistence type="predicted"/>
<dbReference type="EMBL" id="DXET01000121">
    <property type="protein sequence ID" value="HIX81407.1"/>
    <property type="molecule type" value="Genomic_DNA"/>
</dbReference>
<evidence type="ECO:0000259" key="3">
    <source>
        <dbReference type="Pfam" id="PF23750"/>
    </source>
</evidence>
<sequence>MNEKIKKAFDQIQAEDELKNKTKDFILNKTNGYNQKPKKTKYWRLVPIAICMLFAFVGSYWLYFTPTVEISMDVNPSIELSVNRFDRVISVTGYNDDGQELIESLDIKHMNYNDAIDKILNSQDITELLSNNEVMTICVIGKDGKQSTRIFSNIESSTSKTENTYCYHAQMEEVEEAHDVGLSYGKYKAYLKIKSLDPDITLEQVQEMTMKEIHDLIHSLSNNNQNDTDTDQHGHQGSHHGHHGHK</sequence>
<keyword evidence="2" id="KW-1133">Transmembrane helix</keyword>
<feature type="domain" description="Anti-sigma factor RsgI-like middle" evidence="3">
    <location>
        <begin position="70"/>
        <end position="192"/>
    </location>
</feature>
<protein>
    <recommendedName>
        <fullName evidence="3">Anti-sigma factor RsgI-like middle domain-containing protein</fullName>
    </recommendedName>
</protein>
<feature type="transmembrane region" description="Helical" evidence="2">
    <location>
        <begin position="42"/>
        <end position="63"/>
    </location>
</feature>
<dbReference type="InterPro" id="IPR055431">
    <property type="entry name" value="RsgI_M"/>
</dbReference>
<evidence type="ECO:0000256" key="1">
    <source>
        <dbReference type="SAM" id="MobiDB-lite"/>
    </source>
</evidence>
<reference evidence="4" key="1">
    <citation type="journal article" date="2021" name="PeerJ">
        <title>Extensive microbial diversity within the chicken gut microbiome revealed by metagenomics and culture.</title>
        <authorList>
            <person name="Gilroy R."/>
            <person name="Ravi A."/>
            <person name="Getino M."/>
            <person name="Pursley I."/>
            <person name="Horton D.L."/>
            <person name="Alikhan N.F."/>
            <person name="Baker D."/>
            <person name="Gharbi K."/>
            <person name="Hall N."/>
            <person name="Watson M."/>
            <person name="Adriaenssens E.M."/>
            <person name="Foster-Nyarko E."/>
            <person name="Jarju S."/>
            <person name="Secka A."/>
            <person name="Antonio M."/>
            <person name="Oren A."/>
            <person name="Chaudhuri R.R."/>
            <person name="La Ragione R."/>
            <person name="Hildebrand F."/>
            <person name="Pallen M.J."/>
        </authorList>
    </citation>
    <scope>NUCLEOTIDE SEQUENCE</scope>
    <source>
        <strain evidence="4">ChiGjej1B1-14440</strain>
    </source>
</reference>
<reference evidence="4" key="2">
    <citation type="submission" date="2021-04" db="EMBL/GenBank/DDBJ databases">
        <authorList>
            <person name="Gilroy R."/>
        </authorList>
    </citation>
    <scope>NUCLEOTIDE SEQUENCE</scope>
    <source>
        <strain evidence="4">ChiGjej1B1-14440</strain>
    </source>
</reference>
<keyword evidence="2" id="KW-0812">Transmembrane</keyword>